<reference evidence="3 4" key="1">
    <citation type="submission" date="2019-04" db="EMBL/GenBank/DDBJ databases">
        <title>Pedobacter sp. AR-2-6 sp. nov., isolated from Arctic soil.</title>
        <authorList>
            <person name="Dahal R.H."/>
            <person name="Kim D.-U."/>
        </authorList>
    </citation>
    <scope>NUCLEOTIDE SEQUENCE [LARGE SCALE GENOMIC DNA]</scope>
    <source>
        <strain evidence="3 4">AR-2-6</strain>
    </source>
</reference>
<dbReference type="InterPro" id="IPR051918">
    <property type="entry name" value="STPP_CPPED1"/>
</dbReference>
<evidence type="ECO:0000313" key="4">
    <source>
        <dbReference type="Proteomes" id="UP000310477"/>
    </source>
</evidence>
<feature type="signal peptide" evidence="1">
    <location>
        <begin position="1"/>
        <end position="19"/>
    </location>
</feature>
<keyword evidence="4" id="KW-1185">Reference proteome</keyword>
<evidence type="ECO:0000313" key="3">
    <source>
        <dbReference type="EMBL" id="TKB99992.1"/>
    </source>
</evidence>
<dbReference type="SUPFAM" id="SSF56300">
    <property type="entry name" value="Metallo-dependent phosphatases"/>
    <property type="match status" value="1"/>
</dbReference>
<dbReference type="PANTHER" id="PTHR43143:SF1">
    <property type="entry name" value="SERINE_THREONINE-PROTEIN PHOSPHATASE CPPED1"/>
    <property type="match status" value="1"/>
</dbReference>
<feature type="chain" id="PRO_5020908088" evidence="1">
    <location>
        <begin position="20"/>
        <end position="267"/>
    </location>
</feature>
<keyword evidence="1" id="KW-0732">Signal</keyword>
<proteinExistence type="predicted"/>
<dbReference type="OrthoDB" id="5464520at2"/>
<dbReference type="Gene3D" id="3.60.21.10">
    <property type="match status" value="1"/>
</dbReference>
<evidence type="ECO:0000259" key="2">
    <source>
        <dbReference type="Pfam" id="PF00149"/>
    </source>
</evidence>
<gene>
    <name evidence="3" type="ORF">FA045_11160</name>
</gene>
<dbReference type="Proteomes" id="UP000310477">
    <property type="component" value="Unassembled WGS sequence"/>
</dbReference>
<dbReference type="RefSeq" id="WP_136877156.1">
    <property type="nucleotide sequence ID" value="NZ_SWBO01000005.1"/>
</dbReference>
<evidence type="ECO:0000256" key="1">
    <source>
        <dbReference type="SAM" id="SignalP"/>
    </source>
</evidence>
<protein>
    <submittedName>
        <fullName evidence="3">Metallophosphoesterase</fullName>
    </submittedName>
</protein>
<name>A0A4U1C8U4_9SPHI</name>
<dbReference type="PROSITE" id="PS51257">
    <property type="entry name" value="PROKAR_LIPOPROTEIN"/>
    <property type="match status" value="1"/>
</dbReference>
<dbReference type="PANTHER" id="PTHR43143">
    <property type="entry name" value="METALLOPHOSPHOESTERASE, CALCINEURIN SUPERFAMILY"/>
    <property type="match status" value="1"/>
</dbReference>
<dbReference type="AlphaFoldDB" id="A0A4U1C8U4"/>
<dbReference type="InterPro" id="IPR004843">
    <property type="entry name" value="Calcineurin-like_PHP"/>
</dbReference>
<dbReference type="Pfam" id="PF00149">
    <property type="entry name" value="Metallophos"/>
    <property type="match status" value="1"/>
</dbReference>
<accession>A0A4U1C8U4</accession>
<comment type="caution">
    <text evidence="3">The sequence shown here is derived from an EMBL/GenBank/DDBJ whole genome shotgun (WGS) entry which is preliminary data.</text>
</comment>
<organism evidence="3 4">
    <name type="scientific">Pedobacter cryotolerans</name>
    <dbReference type="NCBI Taxonomy" id="2571270"/>
    <lineage>
        <taxon>Bacteria</taxon>
        <taxon>Pseudomonadati</taxon>
        <taxon>Bacteroidota</taxon>
        <taxon>Sphingobacteriia</taxon>
        <taxon>Sphingobacteriales</taxon>
        <taxon>Sphingobacteriaceae</taxon>
        <taxon>Pedobacter</taxon>
    </lineage>
</organism>
<feature type="domain" description="Calcineurin-like phosphoesterase" evidence="2">
    <location>
        <begin position="53"/>
        <end position="223"/>
    </location>
</feature>
<sequence>MIKKLLLLIVCVFIFSCNSDEYSPNQVFNRKTASNVNEKQIALLNQKTASNTIRIAFSGDTQRSYAAARDFVTMVNARNDIDFVILNGDISDFGLLTEFDAIYDIYAKLKVPFINVIGNHDLVANGKDIYKRMFGALNFTFTYGNVKFVCHDTNSREYNFDGSTPNIPWLKENLKTGNGTTHLISIAHIAPFGGDFDPALMQPYKTLLNQTPNLIASLHSHNHSKLQTFYQDGNSGVPFIITNAIYERAYTIFDISNGQINAQEINF</sequence>
<dbReference type="InterPro" id="IPR029052">
    <property type="entry name" value="Metallo-depent_PP-like"/>
</dbReference>
<dbReference type="EMBL" id="SWBO01000005">
    <property type="protein sequence ID" value="TKB99992.1"/>
    <property type="molecule type" value="Genomic_DNA"/>
</dbReference>
<dbReference type="GO" id="GO:0016787">
    <property type="term" value="F:hydrolase activity"/>
    <property type="evidence" value="ECO:0007669"/>
    <property type="project" value="InterPro"/>
</dbReference>